<keyword evidence="1" id="KW-1133">Transmembrane helix</keyword>
<dbReference type="AlphaFoldDB" id="A0A226DUF1"/>
<keyword evidence="1" id="KW-0472">Membrane</keyword>
<keyword evidence="1" id="KW-0812">Transmembrane</keyword>
<evidence type="ECO:0000313" key="4">
    <source>
        <dbReference type="Proteomes" id="UP000198287"/>
    </source>
</evidence>
<reference evidence="3 4" key="1">
    <citation type="submission" date="2015-12" db="EMBL/GenBank/DDBJ databases">
        <title>The genome of Folsomia candida.</title>
        <authorList>
            <person name="Faddeeva A."/>
            <person name="Derks M.F."/>
            <person name="Anvar Y."/>
            <person name="Smit S."/>
            <person name="Van Straalen N."/>
            <person name="Roelofs D."/>
        </authorList>
    </citation>
    <scope>NUCLEOTIDE SEQUENCE [LARGE SCALE GENOMIC DNA]</scope>
    <source>
        <strain evidence="3 4">VU population</strain>
        <tissue evidence="3">Whole body</tissue>
    </source>
</reference>
<dbReference type="Proteomes" id="UP000198287">
    <property type="component" value="Unassembled WGS sequence"/>
</dbReference>
<protein>
    <submittedName>
        <fullName evidence="3">Uncharacterized protein</fullName>
    </submittedName>
</protein>
<feature type="transmembrane region" description="Helical" evidence="1">
    <location>
        <begin position="316"/>
        <end position="334"/>
    </location>
</feature>
<feature type="signal peptide" evidence="2">
    <location>
        <begin position="1"/>
        <end position="21"/>
    </location>
</feature>
<comment type="caution">
    <text evidence="3">The sequence shown here is derived from an EMBL/GenBank/DDBJ whole genome shotgun (WGS) entry which is preliminary data.</text>
</comment>
<keyword evidence="4" id="KW-1185">Reference proteome</keyword>
<name>A0A226DUF1_FOLCA</name>
<sequence length="549" mass="63423">MTKAITLFAIRFLISAHFASTLTNFNHNPTCLLMSTLRSENKHSDLTLQYDNHLSFVHRSALVVMHLPFNITINTFFSWKTTCIEIVTFFKSGDPNVFLHDLQNWGYQRNVVMYTIFPVLAHNNLISTDFFSRLTTFYAPVYLIELYFGEDGIKVYTGLLHPTEFILPLTKSWVPSLMHYDCENHRFFVSTGRRCFAAQGPLQLLRKKLNITFVPEAGDWHSKFTEFSVFQQSESLRLGIGVKRHIEKTIDYYVLYCQENPTLLSLKISQFFTIIDPWIWAGSVLLSLFLGISKLGGYSDIAAAFVKVSVLDGRRLSWFGLLCIVAMIAVSSSYDAIITTDITTPLEKYVVATIRELLKDFGFKLYGSSFSKDTTKWHLSVRKLPNEDDHVWKEEILPHHTFHEEFSGAAVFADSIAFDPMSDYIRNVLYFLKRHYTNVTCNVVKEIFYKRNIIWEFKYPGAEGLYRNLQWLSSNGLFQLYATLWRFVDEANIRKHPVVEQKGIGALENLFVAFQLYLIFIPLAILGFFGEIMFRKVHLNTIECVYCAG</sequence>
<keyword evidence="2" id="KW-0732">Signal</keyword>
<organism evidence="3 4">
    <name type="scientific">Folsomia candida</name>
    <name type="common">Springtail</name>
    <dbReference type="NCBI Taxonomy" id="158441"/>
    <lineage>
        <taxon>Eukaryota</taxon>
        <taxon>Metazoa</taxon>
        <taxon>Ecdysozoa</taxon>
        <taxon>Arthropoda</taxon>
        <taxon>Hexapoda</taxon>
        <taxon>Collembola</taxon>
        <taxon>Entomobryomorpha</taxon>
        <taxon>Isotomoidea</taxon>
        <taxon>Isotomidae</taxon>
        <taxon>Proisotominae</taxon>
        <taxon>Folsomia</taxon>
    </lineage>
</organism>
<evidence type="ECO:0000256" key="2">
    <source>
        <dbReference type="SAM" id="SignalP"/>
    </source>
</evidence>
<feature type="transmembrane region" description="Helical" evidence="1">
    <location>
        <begin position="277"/>
        <end position="295"/>
    </location>
</feature>
<feature type="transmembrane region" description="Helical" evidence="1">
    <location>
        <begin position="510"/>
        <end position="529"/>
    </location>
</feature>
<evidence type="ECO:0000256" key="1">
    <source>
        <dbReference type="SAM" id="Phobius"/>
    </source>
</evidence>
<dbReference type="EMBL" id="LNIX01000011">
    <property type="protein sequence ID" value="OXA48444.1"/>
    <property type="molecule type" value="Genomic_DNA"/>
</dbReference>
<feature type="chain" id="PRO_5012352853" evidence="2">
    <location>
        <begin position="22"/>
        <end position="549"/>
    </location>
</feature>
<evidence type="ECO:0000313" key="3">
    <source>
        <dbReference type="EMBL" id="OXA48444.1"/>
    </source>
</evidence>
<gene>
    <name evidence="3" type="ORF">Fcan01_16654</name>
</gene>
<proteinExistence type="predicted"/>
<accession>A0A226DUF1</accession>